<dbReference type="RefSeq" id="WP_220562785.1">
    <property type="nucleotide sequence ID" value="NZ_CP074133.1"/>
</dbReference>
<gene>
    <name evidence="1" type="ORF">KGD84_24640</name>
</gene>
<accession>A0ABX8BHM7</accession>
<name>A0ABX8BHM7_9ACTN</name>
<sequence>MTPPPVPRGHRAARRAIAAAVYVLAVALTLVLAAALVHAGTDMVVRTWEYAAHRAR</sequence>
<dbReference type="Proteomes" id="UP000676079">
    <property type="component" value="Chromosome"/>
</dbReference>
<protein>
    <submittedName>
        <fullName evidence="1">Uncharacterized protein</fullName>
    </submittedName>
</protein>
<reference evidence="1 2" key="1">
    <citation type="submission" date="2021-05" db="EMBL/GenBank/DDBJ databases">
        <title>Direct Submission.</title>
        <authorList>
            <person name="Li K."/>
            <person name="Gao J."/>
        </authorList>
    </citation>
    <scope>NUCLEOTIDE SEQUENCE [LARGE SCALE GENOMIC DNA]</scope>
    <source>
        <strain evidence="1 2">Mg02</strain>
    </source>
</reference>
<organism evidence="1 2">
    <name type="scientific">Nocardiopsis changdeensis</name>
    <dbReference type="NCBI Taxonomy" id="2831969"/>
    <lineage>
        <taxon>Bacteria</taxon>
        <taxon>Bacillati</taxon>
        <taxon>Actinomycetota</taxon>
        <taxon>Actinomycetes</taxon>
        <taxon>Streptosporangiales</taxon>
        <taxon>Nocardiopsidaceae</taxon>
        <taxon>Nocardiopsis</taxon>
    </lineage>
</organism>
<keyword evidence="2" id="KW-1185">Reference proteome</keyword>
<dbReference type="EMBL" id="CP074133">
    <property type="protein sequence ID" value="QUX21564.1"/>
    <property type="molecule type" value="Genomic_DNA"/>
</dbReference>
<evidence type="ECO:0000313" key="1">
    <source>
        <dbReference type="EMBL" id="QUX21564.1"/>
    </source>
</evidence>
<evidence type="ECO:0000313" key="2">
    <source>
        <dbReference type="Proteomes" id="UP000676079"/>
    </source>
</evidence>
<proteinExistence type="predicted"/>